<dbReference type="Proteomes" id="UP000051634">
    <property type="component" value="Unassembled WGS sequence"/>
</dbReference>
<evidence type="ECO:0000259" key="2">
    <source>
        <dbReference type="PROSITE" id="PS51648"/>
    </source>
</evidence>
<dbReference type="Pfam" id="PF05166">
    <property type="entry name" value="YcgL"/>
    <property type="match status" value="1"/>
</dbReference>
<evidence type="ECO:0000313" key="6">
    <source>
        <dbReference type="Proteomes" id="UP000051634"/>
    </source>
</evidence>
<dbReference type="SUPFAM" id="SSF160191">
    <property type="entry name" value="YcgL-like"/>
    <property type="match status" value="1"/>
</dbReference>
<dbReference type="STRING" id="54398.Ga0074115_10256"/>
<dbReference type="RefSeq" id="WP_057955689.1">
    <property type="nucleotide sequence ID" value="NZ_KQ556888.1"/>
</dbReference>
<evidence type="ECO:0000313" key="4">
    <source>
        <dbReference type="EMBL" id="KRT59161.1"/>
    </source>
</evidence>
<dbReference type="AlphaFoldDB" id="A0A0T5Z8F4"/>
<accession>A0A0T5Z8F4</accession>
<sequence length="94" mass="11049">MSAKNIHCWIYRSPRKQEMYLYLREQDAFEQLPEPLLKRFGRPTLVMELELNAGRQLAREDVGKVMQNLHSQGFHLQMPPRIEVDLYQGDSGGF</sequence>
<evidence type="ECO:0000256" key="1">
    <source>
        <dbReference type="HAMAP-Rule" id="MF_01866"/>
    </source>
</evidence>
<reference evidence="5 6" key="1">
    <citation type="submission" date="2015-11" db="EMBL/GenBank/DDBJ databases">
        <title>The genome of Candidatus Endoriftia persephone in Ridgeia piscesae and population structure of the North Eastern Pacific vestimentiferan symbionts.</title>
        <authorList>
            <person name="Perez M."/>
            <person name="Juniper K.S."/>
        </authorList>
    </citation>
    <scope>NUCLEOTIDE SEQUENCE [LARGE SCALE GENOMIC DNA]</scope>
    <source>
        <strain evidence="4">Ind10</strain>
        <strain evidence="3">Ind11</strain>
    </source>
</reference>
<dbReference type="InterPro" id="IPR038068">
    <property type="entry name" value="YcgL-like_sf"/>
</dbReference>
<gene>
    <name evidence="3" type="ORF">Ga0074115_10256</name>
    <name evidence="4" type="ORF">Ga0076813_14982</name>
</gene>
<feature type="domain" description="YcgL" evidence="2">
    <location>
        <begin position="6"/>
        <end position="90"/>
    </location>
</feature>
<dbReference type="PROSITE" id="PS51648">
    <property type="entry name" value="YCGL"/>
    <property type="match status" value="1"/>
</dbReference>
<proteinExistence type="inferred from homology"/>
<dbReference type="Proteomes" id="UP000051276">
    <property type="component" value="Unassembled WGS sequence"/>
</dbReference>
<name>A0A0T5Z8F4_9GAMM</name>
<protein>
    <recommendedName>
        <fullName evidence="1">YcgL domain-containing protein Ga0074115_10256</fullName>
    </recommendedName>
</protein>
<dbReference type="Gene3D" id="3.10.510.20">
    <property type="entry name" value="YcgL domain"/>
    <property type="match status" value="1"/>
</dbReference>
<dbReference type="PANTHER" id="PTHR38109">
    <property type="entry name" value="PROTEIN YCGL"/>
    <property type="match status" value="1"/>
</dbReference>
<organism evidence="4 5">
    <name type="scientific">endosymbiont of Ridgeia piscesae</name>
    <dbReference type="NCBI Taxonomy" id="54398"/>
    <lineage>
        <taxon>Bacteria</taxon>
        <taxon>Pseudomonadati</taxon>
        <taxon>Pseudomonadota</taxon>
        <taxon>Gammaproteobacteria</taxon>
        <taxon>sulfur-oxidizing symbionts</taxon>
    </lineage>
</organism>
<dbReference type="PANTHER" id="PTHR38109:SF1">
    <property type="entry name" value="PROTEIN YCGL"/>
    <property type="match status" value="1"/>
</dbReference>
<comment type="caution">
    <text evidence="4">The sequence shown here is derived from an EMBL/GenBank/DDBJ whole genome shotgun (WGS) entry which is preliminary data.</text>
</comment>
<evidence type="ECO:0000313" key="5">
    <source>
        <dbReference type="Proteomes" id="UP000051276"/>
    </source>
</evidence>
<keyword evidence="6" id="KW-1185">Reference proteome</keyword>
<dbReference type="InterPro" id="IPR027354">
    <property type="entry name" value="YcgL_dom"/>
</dbReference>
<evidence type="ECO:0000313" key="3">
    <source>
        <dbReference type="EMBL" id="KRT53954.1"/>
    </source>
</evidence>
<dbReference type="EMBL" id="LMXI01000196">
    <property type="protein sequence ID" value="KRT59161.1"/>
    <property type="molecule type" value="Genomic_DNA"/>
</dbReference>
<dbReference type="HAMAP" id="MF_01866">
    <property type="entry name" value="UPF0745"/>
    <property type="match status" value="1"/>
</dbReference>
<dbReference type="EMBL" id="LDXT01000094">
    <property type="protein sequence ID" value="KRT53954.1"/>
    <property type="molecule type" value="Genomic_DNA"/>
</dbReference>
<dbReference type="OrthoDB" id="7062382at2"/>